<sequence>MEILPGRIHPNSNLPHNTLMLLRQIHRIVAGRLQLVEDMHDGENSALSRALYQQLETLDKLMIMGRRERNLLDELCIHKLVFVDKVFSFQ</sequence>
<dbReference type="eggNOG" id="ENOG502TJ8C">
    <property type="taxonomic scope" value="Eukaryota"/>
</dbReference>
<dbReference type="AlphaFoldDB" id="E3MRQ3"/>
<organism evidence="2">
    <name type="scientific">Caenorhabditis remanei</name>
    <name type="common">Caenorhabditis vulgaris</name>
    <dbReference type="NCBI Taxonomy" id="31234"/>
    <lineage>
        <taxon>Eukaryota</taxon>
        <taxon>Metazoa</taxon>
        <taxon>Ecdysozoa</taxon>
        <taxon>Nematoda</taxon>
        <taxon>Chromadorea</taxon>
        <taxon>Rhabditida</taxon>
        <taxon>Rhabditina</taxon>
        <taxon>Rhabditomorpha</taxon>
        <taxon>Rhabditoidea</taxon>
        <taxon>Rhabditidae</taxon>
        <taxon>Peloderinae</taxon>
        <taxon>Caenorhabditis</taxon>
    </lineage>
</organism>
<gene>
    <name evidence="1" type="ORF">CRE_14748</name>
</gene>
<reference evidence="1" key="1">
    <citation type="submission" date="2007-07" db="EMBL/GenBank/DDBJ databases">
        <title>PCAP assembly of the Caenorhabditis remanei genome.</title>
        <authorList>
            <consortium name="The Caenorhabditis remanei Sequencing Consortium"/>
            <person name="Wilson R.K."/>
        </authorList>
    </citation>
    <scope>NUCLEOTIDE SEQUENCE [LARGE SCALE GENOMIC DNA]</scope>
    <source>
        <strain evidence="1">PB4641</strain>
    </source>
</reference>
<name>E3MRQ3_CAERE</name>
<dbReference type="Proteomes" id="UP000008281">
    <property type="component" value="Unassembled WGS sequence"/>
</dbReference>
<protein>
    <submittedName>
        <fullName evidence="1">Uncharacterized protein</fullName>
    </submittedName>
</protein>
<proteinExistence type="predicted"/>
<dbReference type="EMBL" id="DS268470">
    <property type="protein sequence ID" value="EFP08011.1"/>
    <property type="molecule type" value="Genomic_DNA"/>
</dbReference>
<accession>E3MRQ3</accession>
<dbReference type="HOGENOM" id="CLU_2442954_0_0_1"/>
<keyword evidence="2" id="KW-1185">Reference proteome</keyword>
<evidence type="ECO:0000313" key="2">
    <source>
        <dbReference type="Proteomes" id="UP000008281"/>
    </source>
</evidence>
<evidence type="ECO:0000313" key="1">
    <source>
        <dbReference type="EMBL" id="EFP08011.1"/>
    </source>
</evidence>